<feature type="compositionally biased region" description="Basic and acidic residues" evidence="1">
    <location>
        <begin position="1048"/>
        <end position="1060"/>
    </location>
</feature>
<gene>
    <name evidence="2" type="ORF">CBR_g37596</name>
</gene>
<organism evidence="2 3">
    <name type="scientific">Chara braunii</name>
    <name type="common">Braun's stonewort</name>
    <dbReference type="NCBI Taxonomy" id="69332"/>
    <lineage>
        <taxon>Eukaryota</taxon>
        <taxon>Viridiplantae</taxon>
        <taxon>Streptophyta</taxon>
        <taxon>Charophyceae</taxon>
        <taxon>Charales</taxon>
        <taxon>Characeae</taxon>
        <taxon>Chara</taxon>
    </lineage>
</organism>
<sequence>MVMSGSGLERLLIGGLLNSSRALHAYTDASEYEISHDGEGICARDGEAADQPGKQHTLAPGSGNVREKGCRGNLLPEVTGKRDGRRDHKRYENTDDALWNIDKVTTRENMAKGGHLPKIHVEDDSVRSNLCRKKMHGLRGIVDLSHRKASRSRSHVPEEEEGEEEEEEEEQEEEEEEEEEEWEMEGDEEDGEEVHDEEEEEEVAGVENEGFPHKESLELRRCQRGEAHKYSHLRQVQQGEIGPCGKQSRSQTSEVTRGRLMDPRGAGRGGKREGIMPLQGGRMLRGGWEFHNCDQLYLAPEMAQYSNRRVPGQVSNGRKGNRFAAAAVDWCGADQLEMNRRVQFDDHVPGYGGRRLGKSKLFRRGPDTLGGQAGTDAQAQRVQGRMWKENHKQRPHGQAEALNEVKLPNVVQETSYEEAMEGGCAHAHCEQPPAPQLKPVTCTLGEVRRGKSPGGASKCTNPTRLPETKQSCSTECGSGKSSPWDGVMDDSDAEEDESDRKTDTISKPMEPLVSVMNKENAAHRTGAQAELLKGNENGEQEEANLKEEAAANYSGVRASGPQGNEGEVGDVLCSMDSLVKNKGRVGGEAVNCSSNEVGKHARELPGSGLESHRQAGEAGAAMNSARQETNNGTKECPGSCSYEIIQERMSEPGSDSRHCHSAVLLSTDGYSSEGGTHMMGCAEHLGARTAPRRQAPNRKRHSEMEWDSRLANSGPLKRSRSDIPASQAEVTRLEPIRQNISYVSDKKSVRQGNDVVNERWHTKDHDGKRAPSQEDMQRVRTPRQKQMSSPHDEVADGQHRFRLRSLQPKKVEGARKNRMGAKPMASTQRSFPTARKYTQGRDAVMTEHDGIEETDDWQYGEQEMDGWEGWNAADSSEGPMHQELKSKLAMDEEWSKEFEGETMKRFERVEWRISKLEKEIGENTAQSMEENLMKIRLERVKLIKEMGDKERMMINECVVRYSEKLSKCLAATGESLRLELVAVKAAIDEMLRPLAKDLQEIPDTEVIDNTYIFRLSANGNAQGQKADAHDFPNCNSTAKTCNTSPARASEEGVELKRPQVEEGGSSINPQAAQENGVPMTQVSQGDGGGKEEQLANDVKAISVDVTPIQ</sequence>
<accession>A0A388LN68</accession>
<dbReference type="AlphaFoldDB" id="A0A388LN68"/>
<evidence type="ECO:0000256" key="1">
    <source>
        <dbReference type="SAM" id="MobiDB-lite"/>
    </source>
</evidence>
<protein>
    <submittedName>
        <fullName evidence="2">Uncharacterized protein</fullName>
    </submittedName>
</protein>
<reference evidence="2 3" key="1">
    <citation type="journal article" date="2018" name="Cell">
        <title>The Chara Genome: Secondary Complexity and Implications for Plant Terrestrialization.</title>
        <authorList>
            <person name="Nishiyama T."/>
            <person name="Sakayama H."/>
            <person name="Vries J.D."/>
            <person name="Buschmann H."/>
            <person name="Saint-Marcoux D."/>
            <person name="Ullrich K.K."/>
            <person name="Haas F.B."/>
            <person name="Vanderstraeten L."/>
            <person name="Becker D."/>
            <person name="Lang D."/>
            <person name="Vosolsobe S."/>
            <person name="Rombauts S."/>
            <person name="Wilhelmsson P.K.I."/>
            <person name="Janitza P."/>
            <person name="Kern R."/>
            <person name="Heyl A."/>
            <person name="Rumpler F."/>
            <person name="Villalobos L.I.A.C."/>
            <person name="Clay J.M."/>
            <person name="Skokan R."/>
            <person name="Toyoda A."/>
            <person name="Suzuki Y."/>
            <person name="Kagoshima H."/>
            <person name="Schijlen E."/>
            <person name="Tajeshwar N."/>
            <person name="Catarino B."/>
            <person name="Hetherington A.J."/>
            <person name="Saltykova A."/>
            <person name="Bonnot C."/>
            <person name="Breuninger H."/>
            <person name="Symeonidi A."/>
            <person name="Radhakrishnan G.V."/>
            <person name="Van Nieuwerburgh F."/>
            <person name="Deforce D."/>
            <person name="Chang C."/>
            <person name="Karol K.G."/>
            <person name="Hedrich R."/>
            <person name="Ulvskov P."/>
            <person name="Glockner G."/>
            <person name="Delwiche C.F."/>
            <person name="Petrasek J."/>
            <person name="Van de Peer Y."/>
            <person name="Friml J."/>
            <person name="Beilby M."/>
            <person name="Dolan L."/>
            <person name="Kohara Y."/>
            <person name="Sugano S."/>
            <person name="Fujiyama A."/>
            <person name="Delaux P.-M."/>
            <person name="Quint M."/>
            <person name="TheiBen G."/>
            <person name="Hagemann M."/>
            <person name="Harholt J."/>
            <person name="Dunand C."/>
            <person name="Zachgo S."/>
            <person name="Langdale J."/>
            <person name="Maumus F."/>
            <person name="Straeten D.V.D."/>
            <person name="Gould S.B."/>
            <person name="Rensing S.A."/>
        </authorList>
    </citation>
    <scope>NUCLEOTIDE SEQUENCE [LARGE SCALE GENOMIC DNA]</scope>
    <source>
        <strain evidence="2 3">S276</strain>
    </source>
</reference>
<name>A0A388LN68_CHABU</name>
<feature type="region of interest" description="Disordered" evidence="1">
    <location>
        <begin position="448"/>
        <end position="509"/>
    </location>
</feature>
<feature type="region of interest" description="Disordered" evidence="1">
    <location>
        <begin position="230"/>
        <end position="278"/>
    </location>
</feature>
<feature type="region of interest" description="Disordered" evidence="1">
    <location>
        <begin position="1038"/>
        <end position="1109"/>
    </location>
</feature>
<proteinExistence type="predicted"/>
<dbReference type="EMBL" id="BFEA01000452">
    <property type="protein sequence ID" value="GBG83796.1"/>
    <property type="molecule type" value="Genomic_DNA"/>
</dbReference>
<feature type="region of interest" description="Disordered" evidence="1">
    <location>
        <begin position="141"/>
        <end position="215"/>
    </location>
</feature>
<evidence type="ECO:0000313" key="2">
    <source>
        <dbReference type="EMBL" id="GBG83796.1"/>
    </source>
</evidence>
<feature type="region of interest" description="Disordered" evidence="1">
    <location>
        <begin position="758"/>
        <end position="795"/>
    </location>
</feature>
<keyword evidence="3" id="KW-1185">Reference proteome</keyword>
<feature type="region of interest" description="Disordered" evidence="1">
    <location>
        <begin position="46"/>
        <end position="65"/>
    </location>
</feature>
<feature type="region of interest" description="Disordered" evidence="1">
    <location>
        <begin position="603"/>
        <end position="637"/>
    </location>
</feature>
<dbReference type="Proteomes" id="UP000265515">
    <property type="component" value="Unassembled WGS sequence"/>
</dbReference>
<feature type="compositionally biased region" description="Acidic residues" evidence="1">
    <location>
        <begin position="487"/>
        <end position="497"/>
    </location>
</feature>
<dbReference type="Gramene" id="GBG83796">
    <property type="protein sequence ID" value="GBG83796"/>
    <property type="gene ID" value="CBR_g37596"/>
</dbReference>
<feature type="compositionally biased region" description="Polar residues" evidence="1">
    <location>
        <begin position="458"/>
        <end position="481"/>
    </location>
</feature>
<evidence type="ECO:0000313" key="3">
    <source>
        <dbReference type="Proteomes" id="UP000265515"/>
    </source>
</evidence>
<feature type="compositionally biased region" description="Acidic residues" evidence="1">
    <location>
        <begin position="158"/>
        <end position="204"/>
    </location>
</feature>
<comment type="caution">
    <text evidence="2">The sequence shown here is derived from an EMBL/GenBank/DDBJ whole genome shotgun (WGS) entry which is preliminary data.</text>
</comment>
<feature type="compositionally biased region" description="Polar residues" evidence="1">
    <location>
        <begin position="624"/>
        <end position="633"/>
    </location>
</feature>
<feature type="region of interest" description="Disordered" evidence="1">
    <location>
        <begin position="690"/>
        <end position="725"/>
    </location>
</feature>
<feature type="compositionally biased region" description="Basic and acidic residues" evidence="1">
    <location>
        <begin position="758"/>
        <end position="778"/>
    </location>
</feature>
<feature type="compositionally biased region" description="Polar residues" evidence="1">
    <location>
        <begin position="1065"/>
        <end position="1084"/>
    </location>
</feature>
<feature type="region of interest" description="Disordered" evidence="1">
    <location>
        <begin position="356"/>
        <end position="378"/>
    </location>
</feature>